<dbReference type="GO" id="GO:0016020">
    <property type="term" value="C:membrane"/>
    <property type="evidence" value="ECO:0007669"/>
    <property type="project" value="UniProtKB-SubCell"/>
</dbReference>
<dbReference type="SMART" id="SM00244">
    <property type="entry name" value="PHB"/>
    <property type="match status" value="1"/>
</dbReference>
<dbReference type="OrthoDB" id="9812991at2"/>
<dbReference type="Pfam" id="PF01145">
    <property type="entry name" value="Band_7"/>
    <property type="match status" value="1"/>
</dbReference>
<dbReference type="STRING" id="666681.M301_2174"/>
<comment type="subcellular location">
    <subcellularLocation>
        <location evidence="1">Membrane</location>
        <topology evidence="1">Single-pass membrane protein</topology>
    </subcellularLocation>
</comment>
<dbReference type="PANTHER" id="PTHR23222">
    <property type="entry name" value="PROHIBITIN"/>
    <property type="match status" value="1"/>
</dbReference>
<evidence type="ECO:0000256" key="1">
    <source>
        <dbReference type="ARBA" id="ARBA00004167"/>
    </source>
</evidence>
<dbReference type="RefSeq" id="WP_013148850.1">
    <property type="nucleotide sequence ID" value="NC_014207.1"/>
</dbReference>
<dbReference type="KEGG" id="meh:M301_2174"/>
<dbReference type="PANTHER" id="PTHR23222:SF0">
    <property type="entry name" value="PROHIBITIN 1"/>
    <property type="match status" value="1"/>
</dbReference>
<dbReference type="InterPro" id="IPR001107">
    <property type="entry name" value="Band_7"/>
</dbReference>
<dbReference type="EMBL" id="CP002056">
    <property type="protein sequence ID" value="ADI30542.1"/>
    <property type="molecule type" value="Genomic_DNA"/>
</dbReference>
<evidence type="ECO:0000256" key="3">
    <source>
        <dbReference type="SAM" id="Phobius"/>
    </source>
</evidence>
<dbReference type="Gene3D" id="3.30.479.30">
    <property type="entry name" value="Band 7 domain"/>
    <property type="match status" value="1"/>
</dbReference>
<feature type="domain" description="Band 7" evidence="4">
    <location>
        <begin position="28"/>
        <end position="189"/>
    </location>
</feature>
<feature type="coiled-coil region" evidence="2">
    <location>
        <begin position="206"/>
        <end position="262"/>
    </location>
</feature>
<keyword evidence="2" id="KW-0175">Coiled coil</keyword>
<dbReference type="HOGENOM" id="CLU_047969_1_2_4"/>
<keyword evidence="3" id="KW-1133">Transmembrane helix</keyword>
<gene>
    <name evidence="5" type="ordered locus">M301_2174</name>
</gene>
<reference evidence="6" key="1">
    <citation type="submission" date="2010-05" db="EMBL/GenBank/DDBJ databases">
        <title>Complete sequence of Methylotenera sp. 301.</title>
        <authorList>
            <person name="Lucas S."/>
            <person name="Copeland A."/>
            <person name="Lapidus A."/>
            <person name="Cheng J.-F."/>
            <person name="Bruce D."/>
            <person name="Goodwin L."/>
            <person name="Pitluck S."/>
            <person name="Clum A."/>
            <person name="Land M."/>
            <person name="Hauser L."/>
            <person name="Kyrpides N."/>
            <person name="Ivanova N."/>
            <person name="Chistoservova L."/>
            <person name="Kalyuzhnaya M."/>
            <person name="Woyke T."/>
        </authorList>
    </citation>
    <scope>NUCLEOTIDE SEQUENCE [LARGE SCALE GENOMIC DNA]</scope>
    <source>
        <strain evidence="6">301</strain>
    </source>
</reference>
<dbReference type="AlphaFoldDB" id="D7DL71"/>
<keyword evidence="3" id="KW-0812">Transmembrane</keyword>
<dbReference type="eggNOG" id="COG0330">
    <property type="taxonomic scope" value="Bacteria"/>
</dbReference>
<dbReference type="CDD" id="cd03401">
    <property type="entry name" value="SPFH_prohibitin"/>
    <property type="match status" value="1"/>
</dbReference>
<accession>D7DL71</accession>
<protein>
    <submittedName>
        <fullName evidence="5">Band 7 protein</fullName>
    </submittedName>
</protein>
<dbReference type="InterPro" id="IPR036013">
    <property type="entry name" value="Band_7/SPFH_dom_sf"/>
</dbReference>
<dbReference type="Proteomes" id="UP000000383">
    <property type="component" value="Chromosome"/>
</dbReference>
<evidence type="ECO:0000256" key="2">
    <source>
        <dbReference type="SAM" id="Coils"/>
    </source>
</evidence>
<evidence type="ECO:0000313" key="5">
    <source>
        <dbReference type="EMBL" id="ADI30542.1"/>
    </source>
</evidence>
<evidence type="ECO:0000259" key="4">
    <source>
        <dbReference type="SMART" id="SM00244"/>
    </source>
</evidence>
<reference evidence="5 6" key="2">
    <citation type="journal article" date="2011" name="J. Bacteriol.">
        <title>Genomes of three methylotrophs from a single niche uncover genetic and metabolic divergence of Methylophilaceae.</title>
        <authorList>
            <person name="Lapidus A."/>
            <person name="Clum A."/>
            <person name="Labutti K."/>
            <person name="Kaluzhnaya M.G."/>
            <person name="Lim S."/>
            <person name="Beck D.A."/>
            <person name="Glavina Del Rio T."/>
            <person name="Nolan M."/>
            <person name="Mavromatis K."/>
            <person name="Huntemann M."/>
            <person name="Lucas S."/>
            <person name="Lidstrom M.E."/>
            <person name="Ivanova N."/>
            <person name="Chistoserdova L."/>
        </authorList>
    </citation>
    <scope>NUCLEOTIDE SEQUENCE [LARGE SCALE GENOMIC DNA]</scope>
    <source>
        <strain evidence="5 6">301</strain>
    </source>
</reference>
<name>D7DL71_METV0</name>
<dbReference type="SUPFAM" id="SSF117892">
    <property type="entry name" value="Band 7/SPFH domain"/>
    <property type="match status" value="1"/>
</dbReference>
<organism evidence="5 6">
    <name type="scientific">Methylotenera versatilis (strain 301)</name>
    <dbReference type="NCBI Taxonomy" id="666681"/>
    <lineage>
        <taxon>Bacteria</taxon>
        <taxon>Pseudomonadati</taxon>
        <taxon>Pseudomonadota</taxon>
        <taxon>Betaproteobacteria</taxon>
        <taxon>Nitrosomonadales</taxon>
        <taxon>Methylophilaceae</taxon>
        <taxon>Methylotenera</taxon>
    </lineage>
</organism>
<evidence type="ECO:0000313" key="6">
    <source>
        <dbReference type="Proteomes" id="UP000000383"/>
    </source>
</evidence>
<dbReference type="InterPro" id="IPR000163">
    <property type="entry name" value="Prohibitin"/>
</dbReference>
<keyword evidence="6" id="KW-1185">Reference proteome</keyword>
<sequence length="299" mass="32525">MENSPSVQSSIKYIVIGVIVVVLLTWLWPLRSVPTGSRGVVTVGGAIKGIESEGFMLVAPWQTLSIFNIRAEEAAVENADGSTSDTQPVRVSLTVRYSIKPDKVAEVFEKYSHDGNLQSYVQTATQEVFKAVTARYTAPDLIGKRSLVSSDILDALRKKLEVYGAQVINVDMRNFSFSQDYMAAISAKVTQEQLRLGAENKLKTVESEQKQKVAIAEAEASALKAQADGEAYQILKLATAQADALKVQNAALAQNKDVLELRRIEVEQTKAAKWNGQLPSAVYASAPIPFFNAPSSSSK</sequence>
<feature type="transmembrane region" description="Helical" evidence="3">
    <location>
        <begin position="12"/>
        <end position="30"/>
    </location>
</feature>
<proteinExistence type="predicted"/>
<keyword evidence="3" id="KW-0472">Membrane</keyword>